<dbReference type="EMBL" id="JANAVB010039212">
    <property type="protein sequence ID" value="KAJ6800173.1"/>
    <property type="molecule type" value="Genomic_DNA"/>
</dbReference>
<evidence type="ECO:0000313" key="2">
    <source>
        <dbReference type="Proteomes" id="UP001140949"/>
    </source>
</evidence>
<evidence type="ECO:0000313" key="1">
    <source>
        <dbReference type="EMBL" id="KAJ6800173.1"/>
    </source>
</evidence>
<organism evidence="1 2">
    <name type="scientific">Iris pallida</name>
    <name type="common">Sweet iris</name>
    <dbReference type="NCBI Taxonomy" id="29817"/>
    <lineage>
        <taxon>Eukaryota</taxon>
        <taxon>Viridiplantae</taxon>
        <taxon>Streptophyta</taxon>
        <taxon>Embryophyta</taxon>
        <taxon>Tracheophyta</taxon>
        <taxon>Spermatophyta</taxon>
        <taxon>Magnoliopsida</taxon>
        <taxon>Liliopsida</taxon>
        <taxon>Asparagales</taxon>
        <taxon>Iridaceae</taxon>
        <taxon>Iridoideae</taxon>
        <taxon>Irideae</taxon>
        <taxon>Iris</taxon>
    </lineage>
</organism>
<dbReference type="Proteomes" id="UP001140949">
    <property type="component" value="Unassembled WGS sequence"/>
</dbReference>
<protein>
    <submittedName>
        <fullName evidence="1">Clathrin interactor EPSIN 1-like</fullName>
    </submittedName>
</protein>
<comment type="caution">
    <text evidence="1">The sequence shown here is derived from an EMBL/GenBank/DDBJ whole genome shotgun (WGS) entry which is preliminary data.</text>
</comment>
<keyword evidence="2" id="KW-1185">Reference proteome</keyword>
<name>A0AAX6E8B9_IRIPA</name>
<sequence length="58" mass="6635">MSVLRLKEALEVCSRVSGWSSRLRRRLAASRRTCCSRSTGSSPLPIPIRCLSRRYRVI</sequence>
<reference evidence="1" key="1">
    <citation type="journal article" date="2023" name="GigaByte">
        <title>Genome assembly of the bearded iris, Iris pallida Lam.</title>
        <authorList>
            <person name="Bruccoleri R.E."/>
            <person name="Oakeley E.J."/>
            <person name="Faust A.M.E."/>
            <person name="Altorfer M."/>
            <person name="Dessus-Babus S."/>
            <person name="Burckhardt D."/>
            <person name="Oertli M."/>
            <person name="Naumann U."/>
            <person name="Petersen F."/>
            <person name="Wong J."/>
        </authorList>
    </citation>
    <scope>NUCLEOTIDE SEQUENCE</scope>
    <source>
        <strain evidence="1">GSM-AAB239-AS_SAM_17_03QT</strain>
    </source>
</reference>
<gene>
    <name evidence="1" type="ORF">M6B38_205175</name>
</gene>
<accession>A0AAX6E8B9</accession>
<reference evidence="1" key="2">
    <citation type="submission" date="2023-04" db="EMBL/GenBank/DDBJ databases">
        <authorList>
            <person name="Bruccoleri R.E."/>
            <person name="Oakeley E.J."/>
            <person name="Faust A.-M."/>
            <person name="Dessus-Babus S."/>
            <person name="Altorfer M."/>
            <person name="Burckhardt D."/>
            <person name="Oertli M."/>
            <person name="Naumann U."/>
            <person name="Petersen F."/>
            <person name="Wong J."/>
        </authorList>
    </citation>
    <scope>NUCLEOTIDE SEQUENCE</scope>
    <source>
        <strain evidence="1">GSM-AAB239-AS_SAM_17_03QT</strain>
        <tissue evidence="1">Leaf</tissue>
    </source>
</reference>
<proteinExistence type="predicted"/>
<dbReference type="AlphaFoldDB" id="A0AAX6E8B9"/>